<dbReference type="PANTHER" id="PTHR10903:SF122">
    <property type="entry name" value="IMMUNE-ASSOCIATED NUCLEOTIDE-BINDING PROTEIN 11-RELATED"/>
    <property type="match status" value="1"/>
</dbReference>
<proteinExistence type="inferred from homology"/>
<dbReference type="InterPro" id="IPR006703">
    <property type="entry name" value="G_AIG1"/>
</dbReference>
<dbReference type="PROSITE" id="PS51720">
    <property type="entry name" value="G_AIG1"/>
    <property type="match status" value="1"/>
</dbReference>
<keyword evidence="3" id="KW-0342">GTP-binding</keyword>
<evidence type="ECO:0000256" key="2">
    <source>
        <dbReference type="ARBA" id="ARBA00022741"/>
    </source>
</evidence>
<dbReference type="EMBL" id="LR031875">
    <property type="protein sequence ID" value="VDD31191.1"/>
    <property type="molecule type" value="Genomic_DNA"/>
</dbReference>
<dbReference type="PANTHER" id="PTHR10903">
    <property type="entry name" value="GTPASE, IMAP FAMILY MEMBER-RELATED"/>
    <property type="match status" value="1"/>
</dbReference>
<evidence type="ECO:0000313" key="6">
    <source>
        <dbReference type="EMBL" id="VDD31191.1"/>
    </source>
</evidence>
<accession>A0A3P6E4Z1</accession>
<feature type="domain" description="AIG1-type G" evidence="5">
    <location>
        <begin position="25"/>
        <end position="236"/>
    </location>
</feature>
<dbReference type="InterPro" id="IPR045058">
    <property type="entry name" value="GIMA/IAN/Toc"/>
</dbReference>
<keyword evidence="2" id="KW-0547">Nucleotide-binding</keyword>
<dbReference type="Gene3D" id="3.40.50.300">
    <property type="entry name" value="P-loop containing nucleotide triphosphate hydrolases"/>
    <property type="match status" value="1"/>
</dbReference>
<dbReference type="GO" id="GO:0005525">
    <property type="term" value="F:GTP binding"/>
    <property type="evidence" value="ECO:0007669"/>
    <property type="project" value="UniProtKB-KW"/>
</dbReference>
<feature type="coiled-coil region" evidence="4">
    <location>
        <begin position="228"/>
        <end position="345"/>
    </location>
</feature>
<dbReference type="CDD" id="cd01852">
    <property type="entry name" value="AIG1"/>
    <property type="match status" value="1"/>
</dbReference>
<sequence length="351" mass="40344">MSFGIFRLETMSWESNGVNVEVDWKPERTLVLLGRTGNGKSATGNSILGETKFLSKTRGIFITKECKLHTSMQPNGQRINVIDTPGLFSASSTPDFTIREIVRCLRLAKDGIDAVILVFSVRNWLTEEEQLTLRQLTLRTLKILFGSQIVDYMIVVFTNGEAFDDGDTLDDYLDDCPEFQDILKECDDRKVLFDNRRNIPKSKKDKQVQDLLNFVEQISKKNNGKPFMADLSLELRENEATLEEKQKQIQAMKGQSKQEIAQVKKEMEKTYNEMLEGIKGKIANQLKESLNDVKEQLAKAQVAREEAEKKMSEMHKLSSDEIRRLRDQLNNAERETARLRRQQRTQKCSVL</sequence>
<evidence type="ECO:0000256" key="3">
    <source>
        <dbReference type="ARBA" id="ARBA00023134"/>
    </source>
</evidence>
<evidence type="ECO:0000256" key="1">
    <source>
        <dbReference type="ARBA" id="ARBA00008535"/>
    </source>
</evidence>
<dbReference type="SUPFAM" id="SSF52540">
    <property type="entry name" value="P-loop containing nucleoside triphosphate hydrolases"/>
    <property type="match status" value="1"/>
</dbReference>
<dbReference type="AlphaFoldDB" id="A0A3P6E4Z1"/>
<evidence type="ECO:0000259" key="5">
    <source>
        <dbReference type="PROSITE" id="PS51720"/>
    </source>
</evidence>
<name>A0A3P6E4Z1_BRAOL</name>
<dbReference type="Pfam" id="PF04548">
    <property type="entry name" value="AIG1"/>
    <property type="match status" value="1"/>
</dbReference>
<organism evidence="6">
    <name type="scientific">Brassica oleracea</name>
    <name type="common">Wild cabbage</name>
    <dbReference type="NCBI Taxonomy" id="3712"/>
    <lineage>
        <taxon>Eukaryota</taxon>
        <taxon>Viridiplantae</taxon>
        <taxon>Streptophyta</taxon>
        <taxon>Embryophyta</taxon>
        <taxon>Tracheophyta</taxon>
        <taxon>Spermatophyta</taxon>
        <taxon>Magnoliopsida</taxon>
        <taxon>eudicotyledons</taxon>
        <taxon>Gunneridae</taxon>
        <taxon>Pentapetalae</taxon>
        <taxon>rosids</taxon>
        <taxon>malvids</taxon>
        <taxon>Brassicales</taxon>
        <taxon>Brassicaceae</taxon>
        <taxon>Brassiceae</taxon>
        <taxon>Brassica</taxon>
    </lineage>
</organism>
<reference evidence="6" key="1">
    <citation type="submission" date="2018-11" db="EMBL/GenBank/DDBJ databases">
        <authorList>
            <consortium name="Genoscope - CEA"/>
            <person name="William W."/>
        </authorList>
    </citation>
    <scope>NUCLEOTIDE SEQUENCE</scope>
</reference>
<protein>
    <recommendedName>
        <fullName evidence="5">AIG1-type G domain-containing protein</fullName>
    </recommendedName>
</protein>
<keyword evidence="4" id="KW-0175">Coiled coil</keyword>
<dbReference type="FunFam" id="3.40.50.300:FF:000840">
    <property type="entry name" value="Immune-associated nucleotide-binding protein 9"/>
    <property type="match status" value="1"/>
</dbReference>
<dbReference type="InterPro" id="IPR027417">
    <property type="entry name" value="P-loop_NTPase"/>
</dbReference>
<gene>
    <name evidence="6" type="ORF">BOLC9T56514H</name>
</gene>
<comment type="similarity">
    <text evidence="1">Belongs to the TRAFAC class TrmE-Era-EngA-EngB-Septin-like GTPase superfamily. AIG1/Toc34/Toc159-like paraseptin GTPase family. IAN subfamily.</text>
</comment>
<evidence type="ECO:0000256" key="4">
    <source>
        <dbReference type="SAM" id="Coils"/>
    </source>
</evidence>